<feature type="chain" id="PRO_5036167494" description="RxLR effector protein" evidence="1">
    <location>
        <begin position="24"/>
        <end position="59"/>
    </location>
</feature>
<dbReference type="EMBL" id="QXGE01000338">
    <property type="protein sequence ID" value="KAE9315483.1"/>
    <property type="molecule type" value="Genomic_DNA"/>
</dbReference>
<dbReference type="Proteomes" id="UP000433483">
    <property type="component" value="Unassembled WGS sequence"/>
</dbReference>
<sequence length="59" mass="6206">MPSVARSTALFFFMLQCLRCCLPALICALIACRVTTEALGSFGGSSMPLAATILPTDSH</sequence>
<gene>
    <name evidence="3" type="ORF">PF001_g7777</name>
    <name evidence="2" type="ORF">PF005_g14665</name>
</gene>
<reference evidence="4 5" key="1">
    <citation type="submission" date="2018-08" db="EMBL/GenBank/DDBJ databases">
        <title>Genomic investigation of the strawberry pathogen Phytophthora fragariae indicates pathogenicity is determined by transcriptional variation in three key races.</title>
        <authorList>
            <person name="Adams T.M."/>
            <person name="Armitage A.D."/>
            <person name="Sobczyk M.K."/>
            <person name="Bates H.J."/>
            <person name="Dunwell J.M."/>
            <person name="Nellist C.F."/>
            <person name="Harrison R.J."/>
        </authorList>
    </citation>
    <scope>NUCLEOTIDE SEQUENCE [LARGE SCALE GENOMIC DNA]</scope>
    <source>
        <strain evidence="3 5">A4</strain>
        <strain evidence="2 4">NOV-27</strain>
    </source>
</reference>
<evidence type="ECO:0000313" key="3">
    <source>
        <dbReference type="EMBL" id="KAE9315483.1"/>
    </source>
</evidence>
<dbReference type="EMBL" id="QXGB01000876">
    <property type="protein sequence ID" value="KAE9202202.1"/>
    <property type="molecule type" value="Genomic_DNA"/>
</dbReference>
<keyword evidence="1" id="KW-0732">Signal</keyword>
<comment type="caution">
    <text evidence="3">The sequence shown here is derived from an EMBL/GenBank/DDBJ whole genome shotgun (WGS) entry which is preliminary data.</text>
</comment>
<dbReference type="PROSITE" id="PS51257">
    <property type="entry name" value="PROKAR_LIPOPROTEIN"/>
    <property type="match status" value="1"/>
</dbReference>
<evidence type="ECO:0000313" key="5">
    <source>
        <dbReference type="Proteomes" id="UP000437068"/>
    </source>
</evidence>
<keyword evidence="4" id="KW-1185">Reference proteome</keyword>
<name>A0A6A4E9E5_9STRA</name>
<proteinExistence type="predicted"/>
<evidence type="ECO:0000313" key="4">
    <source>
        <dbReference type="Proteomes" id="UP000433483"/>
    </source>
</evidence>
<dbReference type="Proteomes" id="UP000437068">
    <property type="component" value="Unassembled WGS sequence"/>
</dbReference>
<accession>A0A6A4E9E5</accession>
<protein>
    <recommendedName>
        <fullName evidence="6">RxLR effector protein</fullName>
    </recommendedName>
</protein>
<evidence type="ECO:0000313" key="2">
    <source>
        <dbReference type="EMBL" id="KAE9202202.1"/>
    </source>
</evidence>
<evidence type="ECO:0008006" key="6">
    <source>
        <dbReference type="Google" id="ProtNLM"/>
    </source>
</evidence>
<organism evidence="3 5">
    <name type="scientific">Phytophthora fragariae</name>
    <dbReference type="NCBI Taxonomy" id="53985"/>
    <lineage>
        <taxon>Eukaryota</taxon>
        <taxon>Sar</taxon>
        <taxon>Stramenopiles</taxon>
        <taxon>Oomycota</taxon>
        <taxon>Peronosporomycetes</taxon>
        <taxon>Peronosporales</taxon>
        <taxon>Peronosporaceae</taxon>
        <taxon>Phytophthora</taxon>
    </lineage>
</organism>
<feature type="signal peptide" evidence="1">
    <location>
        <begin position="1"/>
        <end position="23"/>
    </location>
</feature>
<evidence type="ECO:0000256" key="1">
    <source>
        <dbReference type="SAM" id="SignalP"/>
    </source>
</evidence>
<dbReference type="AlphaFoldDB" id="A0A6A4E9E5"/>